<comment type="caution">
    <text evidence="1">The sequence shown here is derived from an EMBL/GenBank/DDBJ whole genome shotgun (WGS) entry which is preliminary data.</text>
</comment>
<proteinExistence type="predicted"/>
<gene>
    <name evidence="1" type="ORF">FRK98_19190</name>
</gene>
<sequence length="20" mass="2538">PSSYDGFFFRDHKKNETWYI</sequence>
<feature type="non-terminal residue" evidence="1">
    <location>
        <position position="1"/>
    </location>
</feature>
<accession>A0A5Y5S005</accession>
<organism evidence="1">
    <name type="scientific">Salmonella enterica</name>
    <name type="common">Salmonella choleraesuis</name>
    <dbReference type="NCBI Taxonomy" id="28901"/>
    <lineage>
        <taxon>Bacteria</taxon>
        <taxon>Pseudomonadati</taxon>
        <taxon>Pseudomonadota</taxon>
        <taxon>Gammaproteobacteria</taxon>
        <taxon>Enterobacterales</taxon>
        <taxon>Enterobacteriaceae</taxon>
        <taxon>Salmonella</taxon>
    </lineage>
</organism>
<dbReference type="EMBL" id="AAJCBN010000072">
    <property type="protein sequence ID" value="ECK5073839.1"/>
    <property type="molecule type" value="Genomic_DNA"/>
</dbReference>
<evidence type="ECO:0000313" key="1">
    <source>
        <dbReference type="EMBL" id="ECK5073839.1"/>
    </source>
</evidence>
<dbReference type="AlphaFoldDB" id="A0A5Y5S005"/>
<name>A0A5Y5S005_SALER</name>
<protein>
    <submittedName>
        <fullName evidence="1">TioA protein</fullName>
    </submittedName>
</protein>
<reference evidence="1" key="1">
    <citation type="submission" date="2019-08" db="EMBL/GenBank/DDBJ databases">
        <authorList>
            <consortium name="PulseNet: The National Subtyping Network for Foodborne Disease Surveillance"/>
            <person name="Tarr C.L."/>
            <person name="Trees E."/>
            <person name="Katz L.S."/>
            <person name="Carleton-Romer H.A."/>
            <person name="Stroika S."/>
            <person name="Kucerova Z."/>
            <person name="Roache K.F."/>
            <person name="Sabol A.L."/>
            <person name="Besser J."/>
            <person name="Gerner-Smidt P."/>
        </authorList>
    </citation>
    <scope>NUCLEOTIDE SEQUENCE</scope>
    <source>
        <strain evidence="1">PNUSAS086255</strain>
    </source>
</reference>